<reference evidence="2" key="1">
    <citation type="journal article" date="2019" name="Int. J. Syst. Evol. Microbiol.">
        <title>The Global Catalogue of Microorganisms (GCM) 10K type strain sequencing project: providing services to taxonomists for standard genome sequencing and annotation.</title>
        <authorList>
            <consortium name="The Broad Institute Genomics Platform"/>
            <consortium name="The Broad Institute Genome Sequencing Center for Infectious Disease"/>
            <person name="Wu L."/>
            <person name="Ma J."/>
        </authorList>
    </citation>
    <scope>NUCLEOTIDE SEQUENCE [LARGE SCALE GENOMIC DNA]</scope>
    <source>
        <strain evidence="2">CGMCC 4.7367</strain>
    </source>
</reference>
<keyword evidence="2" id="KW-1185">Reference proteome</keyword>
<organism evidence="1 2">
    <name type="scientific">Lentzea cavernae</name>
    <dbReference type="NCBI Taxonomy" id="2020703"/>
    <lineage>
        <taxon>Bacteria</taxon>
        <taxon>Bacillati</taxon>
        <taxon>Actinomycetota</taxon>
        <taxon>Actinomycetes</taxon>
        <taxon>Pseudonocardiales</taxon>
        <taxon>Pseudonocardiaceae</taxon>
        <taxon>Lentzea</taxon>
    </lineage>
</organism>
<sequence length="97" mass="10706">MPANTHVETVVRRFRENDFEVISVVVDPADAQQVLYGTVTRDGVLVGSYYCTDQFRQSGWRVLGPDGTHLVFGDEPVELTCDGDAVFLLMKNADSPA</sequence>
<evidence type="ECO:0000313" key="2">
    <source>
        <dbReference type="Proteomes" id="UP000605568"/>
    </source>
</evidence>
<name>A0ABQ3MCK2_9PSEU</name>
<proteinExistence type="predicted"/>
<gene>
    <name evidence="1" type="ORF">GCM10017774_12710</name>
</gene>
<evidence type="ECO:0000313" key="1">
    <source>
        <dbReference type="EMBL" id="GHH32185.1"/>
    </source>
</evidence>
<dbReference type="Proteomes" id="UP000605568">
    <property type="component" value="Unassembled WGS sequence"/>
</dbReference>
<comment type="caution">
    <text evidence="1">The sequence shown here is derived from an EMBL/GenBank/DDBJ whole genome shotgun (WGS) entry which is preliminary data.</text>
</comment>
<protein>
    <submittedName>
        <fullName evidence="1">Uncharacterized protein</fullName>
    </submittedName>
</protein>
<dbReference type="RefSeq" id="WP_191296587.1">
    <property type="nucleotide sequence ID" value="NZ_BNAR01000002.1"/>
</dbReference>
<dbReference type="EMBL" id="BNAR01000002">
    <property type="protein sequence ID" value="GHH32185.1"/>
    <property type="molecule type" value="Genomic_DNA"/>
</dbReference>
<accession>A0ABQ3MCK2</accession>